<sequence length="157" mass="17660">MNDETASRTAPLLCDPPEEAASRYPWFVAAQLLLWQRGGTITPALRLRQQFRPLPDFLLKKNEAAATRDPFEVIEKFLQETPSRRSPATGTLPGEDLSRESVTEDPDLISEELAEIYAKQGFYSKASEIYTRLSLLYPEKSVYFAEILTGLGDSESD</sequence>
<feature type="region of interest" description="Disordered" evidence="1">
    <location>
        <begin position="79"/>
        <end position="104"/>
    </location>
</feature>
<evidence type="ECO:0000256" key="1">
    <source>
        <dbReference type="SAM" id="MobiDB-lite"/>
    </source>
</evidence>
<feature type="compositionally biased region" description="Polar residues" evidence="1">
    <location>
        <begin position="80"/>
        <end position="89"/>
    </location>
</feature>
<evidence type="ECO:0000313" key="2">
    <source>
        <dbReference type="EMBL" id="MBC5617485.1"/>
    </source>
</evidence>
<accession>A0ABR7CQ56</accession>
<dbReference type="RefSeq" id="WP_147387397.1">
    <property type="nucleotide sequence ID" value="NZ_JACOOK010000006.1"/>
</dbReference>
<proteinExistence type="predicted"/>
<keyword evidence="3" id="KW-1185">Reference proteome</keyword>
<evidence type="ECO:0008006" key="4">
    <source>
        <dbReference type="Google" id="ProtNLM"/>
    </source>
</evidence>
<organism evidence="2 3">
    <name type="scientific">Alistipes hominis</name>
    <dbReference type="NCBI Taxonomy" id="2763015"/>
    <lineage>
        <taxon>Bacteria</taxon>
        <taxon>Pseudomonadati</taxon>
        <taxon>Bacteroidota</taxon>
        <taxon>Bacteroidia</taxon>
        <taxon>Bacteroidales</taxon>
        <taxon>Rikenellaceae</taxon>
        <taxon>Alistipes</taxon>
    </lineage>
</organism>
<dbReference type="EMBL" id="JACOOK010000006">
    <property type="protein sequence ID" value="MBC5617485.1"/>
    <property type="molecule type" value="Genomic_DNA"/>
</dbReference>
<evidence type="ECO:0000313" key="3">
    <source>
        <dbReference type="Proteomes" id="UP000636891"/>
    </source>
</evidence>
<dbReference type="Proteomes" id="UP000636891">
    <property type="component" value="Unassembled WGS sequence"/>
</dbReference>
<comment type="caution">
    <text evidence="2">The sequence shown here is derived from an EMBL/GenBank/DDBJ whole genome shotgun (WGS) entry which is preliminary data.</text>
</comment>
<protein>
    <recommendedName>
        <fullName evidence="4">Tetratricopeptide repeat protein</fullName>
    </recommendedName>
</protein>
<gene>
    <name evidence="2" type="ORF">H8S08_10720</name>
</gene>
<reference evidence="2 3" key="1">
    <citation type="submission" date="2020-08" db="EMBL/GenBank/DDBJ databases">
        <title>Genome public.</title>
        <authorList>
            <person name="Liu C."/>
            <person name="Sun Q."/>
        </authorList>
    </citation>
    <scope>NUCLEOTIDE SEQUENCE [LARGE SCALE GENOMIC DNA]</scope>
    <source>
        <strain evidence="2 3">New-7</strain>
    </source>
</reference>
<name>A0ABR7CQ56_9BACT</name>